<evidence type="ECO:0000313" key="5">
    <source>
        <dbReference type="EMBL" id="KXZ72786.1"/>
    </source>
</evidence>
<evidence type="ECO:0000259" key="4">
    <source>
        <dbReference type="SMART" id="SM00479"/>
    </source>
</evidence>
<dbReference type="RefSeq" id="WP_061518336.1">
    <property type="nucleotide sequence ID" value="NZ_JRUE01000081.1"/>
</dbReference>
<proteinExistence type="predicted"/>
<gene>
    <name evidence="5" type="primary">exoX_2</name>
    <name evidence="5" type="ORF">AVENLUH5627_00954</name>
</gene>
<dbReference type="GO" id="GO:0003676">
    <property type="term" value="F:nucleic acid binding"/>
    <property type="evidence" value="ECO:0007669"/>
    <property type="project" value="InterPro"/>
</dbReference>
<dbReference type="SUPFAM" id="SSF53098">
    <property type="entry name" value="Ribonuclease H-like"/>
    <property type="match status" value="1"/>
</dbReference>
<dbReference type="InterPro" id="IPR013520">
    <property type="entry name" value="Ribonucl_H"/>
</dbReference>
<evidence type="ECO:0000256" key="3">
    <source>
        <dbReference type="ARBA" id="ARBA00022839"/>
    </source>
</evidence>
<comment type="caution">
    <text evidence="5">The sequence shown here is derived from an EMBL/GenBank/DDBJ whole genome shotgun (WGS) entry which is preliminary data.</text>
</comment>
<reference evidence="5 6" key="1">
    <citation type="journal article" date="2016" name="Sci. Rep.">
        <title>Genomic and phenotypic characterization of the species Acinetobacter venetianus.</title>
        <authorList>
            <person name="Fondi M."/>
            <person name="Maida I."/>
            <person name="Perrin E."/>
            <person name="Orlandini V."/>
            <person name="La Torre L."/>
            <person name="Bosi E."/>
            <person name="Negroni A."/>
            <person name="Zanaroli G."/>
            <person name="Fava F."/>
            <person name="Decorosi F."/>
            <person name="Giovannetti L."/>
            <person name="Viti C."/>
            <person name="Vaneechoutte M."/>
            <person name="Dijkshoorn L."/>
            <person name="Fani R."/>
        </authorList>
    </citation>
    <scope>NUCLEOTIDE SEQUENCE [LARGE SCALE GENOMIC DNA]</scope>
    <source>
        <strain evidence="5 6">LUH5627</strain>
    </source>
</reference>
<evidence type="ECO:0000313" key="6">
    <source>
        <dbReference type="Proteomes" id="UP000075680"/>
    </source>
</evidence>
<sequence length="240" mass="27552">MKTNQGLIFDTETHKLHGDIIEAAAMEVGFTQYSDYPIVPTSFEFSKRYKPSEPISIAAMAIHHIVDEDLFKCPPFTKFRMPKDDIEYLIGHNIDYDIDAVNRAGCDTTKIKRICTLAMARYLWPHFESHSLTALSYQLSRDRKAARRSLKGAHSAMNDCKTTYSLLLHIVRQKQIKSMEELYQFSEMARIPTHIFNGAYKGYAISDLPDQALDELIEKSNGFLLSSLRLESFKRSELPF</sequence>
<dbReference type="EC" id="3.1.11.-" evidence="5"/>
<name>A0A150HZQ2_9GAMM</name>
<dbReference type="AlphaFoldDB" id="A0A150HZQ2"/>
<keyword evidence="1" id="KW-0540">Nuclease</keyword>
<evidence type="ECO:0000256" key="1">
    <source>
        <dbReference type="ARBA" id="ARBA00022722"/>
    </source>
</evidence>
<dbReference type="Gene3D" id="3.30.420.10">
    <property type="entry name" value="Ribonuclease H-like superfamily/Ribonuclease H"/>
    <property type="match status" value="1"/>
</dbReference>
<dbReference type="Pfam" id="PF00929">
    <property type="entry name" value="RNase_T"/>
    <property type="match status" value="1"/>
</dbReference>
<dbReference type="EMBL" id="JRUE01000081">
    <property type="protein sequence ID" value="KXZ72786.1"/>
    <property type="molecule type" value="Genomic_DNA"/>
</dbReference>
<keyword evidence="2 5" id="KW-0378">Hydrolase</keyword>
<dbReference type="GO" id="GO:0006259">
    <property type="term" value="P:DNA metabolic process"/>
    <property type="evidence" value="ECO:0007669"/>
    <property type="project" value="UniProtKB-ARBA"/>
</dbReference>
<evidence type="ECO:0000256" key="2">
    <source>
        <dbReference type="ARBA" id="ARBA00022801"/>
    </source>
</evidence>
<dbReference type="Proteomes" id="UP000075680">
    <property type="component" value="Unassembled WGS sequence"/>
</dbReference>
<dbReference type="CDD" id="cd06127">
    <property type="entry name" value="DEDDh"/>
    <property type="match status" value="1"/>
</dbReference>
<feature type="domain" description="Exonuclease" evidence="4">
    <location>
        <begin position="5"/>
        <end position="176"/>
    </location>
</feature>
<organism evidence="5 6">
    <name type="scientific">Acinetobacter venetianus</name>
    <dbReference type="NCBI Taxonomy" id="52133"/>
    <lineage>
        <taxon>Bacteria</taxon>
        <taxon>Pseudomonadati</taxon>
        <taxon>Pseudomonadota</taxon>
        <taxon>Gammaproteobacteria</taxon>
        <taxon>Moraxellales</taxon>
        <taxon>Moraxellaceae</taxon>
        <taxon>Acinetobacter</taxon>
    </lineage>
</organism>
<keyword evidence="3" id="KW-0269">Exonuclease</keyword>
<dbReference type="PANTHER" id="PTHR30231:SF4">
    <property type="entry name" value="PROTEIN NEN2"/>
    <property type="match status" value="1"/>
</dbReference>
<dbReference type="SMART" id="SM00479">
    <property type="entry name" value="EXOIII"/>
    <property type="match status" value="1"/>
</dbReference>
<protein>
    <submittedName>
        <fullName evidence="5">Exodeoxyribonuclease 10</fullName>
        <ecNumber evidence="5">3.1.11.-</ecNumber>
    </submittedName>
</protein>
<dbReference type="GO" id="GO:0008408">
    <property type="term" value="F:3'-5' exonuclease activity"/>
    <property type="evidence" value="ECO:0007669"/>
    <property type="project" value="TreeGrafter"/>
</dbReference>
<dbReference type="InterPro" id="IPR012337">
    <property type="entry name" value="RNaseH-like_sf"/>
</dbReference>
<dbReference type="PATRIC" id="fig|52133.18.peg.987"/>
<dbReference type="InterPro" id="IPR036397">
    <property type="entry name" value="RNaseH_sf"/>
</dbReference>
<accession>A0A150HZQ2</accession>
<dbReference type="PANTHER" id="PTHR30231">
    <property type="entry name" value="DNA POLYMERASE III SUBUNIT EPSILON"/>
    <property type="match status" value="1"/>
</dbReference>